<dbReference type="Proteomes" id="UP000269539">
    <property type="component" value="Unassembled WGS sequence"/>
</dbReference>
<dbReference type="EMBL" id="QWIO01000390">
    <property type="protein sequence ID" value="RMY98069.1"/>
    <property type="molecule type" value="Genomic_DNA"/>
</dbReference>
<sequence length="94" mass="10541">MQAPVRGLIAVHLRPPGRPRRRQAQPVLHLTSTRLTSKDSSSMRHVVTVVTPDSNYPAVCIKTQLVITIVYTITLLLITRYSIDPAITYFRSSV</sequence>
<comment type="caution">
    <text evidence="1">The sequence shown here is derived from an EMBL/GenBank/DDBJ whole genome shotgun (WGS) entry which is preliminary data.</text>
</comment>
<dbReference type="VEuPathDB" id="FungiDB:BTJ68_06267"/>
<organism evidence="1 2">
    <name type="scientific">Hortaea werneckii</name>
    <name type="common">Black yeast</name>
    <name type="synonym">Cladosporium werneckii</name>
    <dbReference type="NCBI Taxonomy" id="91943"/>
    <lineage>
        <taxon>Eukaryota</taxon>
        <taxon>Fungi</taxon>
        <taxon>Dikarya</taxon>
        <taxon>Ascomycota</taxon>
        <taxon>Pezizomycotina</taxon>
        <taxon>Dothideomycetes</taxon>
        <taxon>Dothideomycetidae</taxon>
        <taxon>Mycosphaerellales</taxon>
        <taxon>Teratosphaeriaceae</taxon>
        <taxon>Hortaea</taxon>
    </lineage>
</organism>
<protein>
    <submittedName>
        <fullName evidence="1">Uncharacterized protein</fullName>
    </submittedName>
</protein>
<evidence type="ECO:0000313" key="2">
    <source>
        <dbReference type="Proteomes" id="UP000269539"/>
    </source>
</evidence>
<name>A0A3M7GA69_HORWE</name>
<gene>
    <name evidence="1" type="ORF">D0864_04520</name>
</gene>
<dbReference type="AlphaFoldDB" id="A0A3M7GA69"/>
<evidence type="ECO:0000313" key="1">
    <source>
        <dbReference type="EMBL" id="RMY98069.1"/>
    </source>
</evidence>
<accession>A0A3M7GA69</accession>
<reference evidence="1 2" key="1">
    <citation type="journal article" date="2018" name="BMC Genomics">
        <title>Genomic evidence for intraspecific hybridization in a clonal and extremely halotolerant yeast.</title>
        <authorList>
            <person name="Gostincar C."/>
            <person name="Stajich J.E."/>
            <person name="Zupancic J."/>
            <person name="Zalar P."/>
            <person name="Gunde-Cimerman N."/>
        </authorList>
    </citation>
    <scope>NUCLEOTIDE SEQUENCE [LARGE SCALE GENOMIC DNA]</scope>
    <source>
        <strain evidence="1 2">EXF-10513</strain>
    </source>
</reference>
<proteinExistence type="predicted"/>